<dbReference type="EMBL" id="JANFZH010000030">
    <property type="protein sequence ID" value="MCQ4840769.1"/>
    <property type="molecule type" value="Genomic_DNA"/>
</dbReference>
<dbReference type="Gene3D" id="2.30.40.10">
    <property type="entry name" value="Urease, subunit C, domain 1"/>
    <property type="match status" value="1"/>
</dbReference>
<evidence type="ECO:0000259" key="1">
    <source>
        <dbReference type="Pfam" id="PF07969"/>
    </source>
</evidence>
<dbReference type="InterPro" id="IPR033932">
    <property type="entry name" value="YtcJ-like"/>
</dbReference>
<gene>
    <name evidence="2" type="ORF">NE695_12715</name>
</gene>
<dbReference type="InterPro" id="IPR032466">
    <property type="entry name" value="Metal_Hydrolase"/>
</dbReference>
<dbReference type="PANTHER" id="PTHR22642:SF2">
    <property type="entry name" value="PROTEIN LONG AFTER FAR-RED 3"/>
    <property type="match status" value="1"/>
</dbReference>
<dbReference type="Proteomes" id="UP001524473">
    <property type="component" value="Unassembled WGS sequence"/>
</dbReference>
<protein>
    <submittedName>
        <fullName evidence="2">Amidohydrolase</fullName>
    </submittedName>
</protein>
<dbReference type="RefSeq" id="WP_256192045.1">
    <property type="nucleotide sequence ID" value="NZ_JANFZG010000027.1"/>
</dbReference>
<organism evidence="2 3">
    <name type="scientific">Neglectibacter timonensis</name>
    <dbReference type="NCBI Taxonomy" id="1776382"/>
    <lineage>
        <taxon>Bacteria</taxon>
        <taxon>Bacillati</taxon>
        <taxon>Bacillota</taxon>
        <taxon>Clostridia</taxon>
        <taxon>Eubacteriales</taxon>
        <taxon>Oscillospiraceae</taxon>
        <taxon>Neglectibacter</taxon>
    </lineage>
</organism>
<evidence type="ECO:0000313" key="3">
    <source>
        <dbReference type="Proteomes" id="UP001524473"/>
    </source>
</evidence>
<evidence type="ECO:0000313" key="2">
    <source>
        <dbReference type="EMBL" id="MCQ4840769.1"/>
    </source>
</evidence>
<sequence length="527" mass="58386">MKTLYQNGTILPMDQERTAEALLVEDSRITACGSCSEVAPLADGADLVDLHGAALMPAFIDGHSHITALAQTMGLVQLNGAESLRDIGERVAAFRRNAALRAQDWIIGFGYDQNFLDEKRHPTAAELDLICPDRPFMMGHASGHMGVLNSLALQALHITADTADPEGGRIGRIPGSNQPNGYLEETAFITLGSRIPSDPESALTNLQKAEDIYLSNGIATIHDGLTKTLEWQLLRAASEQGRLRADIVSYIDIRDHADLIARNPAYHKQYKNRLKIGGYKLFLDGSPQGRTAWVTEPYLNGEKGYCGYPIYSDAEVLRFLDRAQREDEPIHVHCNGDAAAAQFLACYEKAYREYKNEIRPVMIHAQLLRPDQLPALKRLHMIASFFTAHTYYWGDIHVKNFGPARAEQISPAKSALEHGVLFDFHQDTPVISPNMLETVWCAVNRITREGRQLGKVECISTFQALKAVTANAAFAIFEEQEKGTLTLGKRADLVVLDQNPLSCPPKELRSLRVLATIKDGTAVYRQK</sequence>
<dbReference type="CDD" id="cd01300">
    <property type="entry name" value="YtcJ_like"/>
    <property type="match status" value="1"/>
</dbReference>
<feature type="domain" description="Amidohydrolase 3" evidence="1">
    <location>
        <begin position="47"/>
        <end position="524"/>
    </location>
</feature>
<comment type="caution">
    <text evidence="2">The sequence shown here is derived from an EMBL/GenBank/DDBJ whole genome shotgun (WGS) entry which is preliminary data.</text>
</comment>
<dbReference type="InterPro" id="IPR013108">
    <property type="entry name" value="Amidohydro_3"/>
</dbReference>
<dbReference type="Gene3D" id="3.10.310.70">
    <property type="match status" value="1"/>
</dbReference>
<accession>A0ABT1S1J6</accession>
<dbReference type="Gene3D" id="3.20.20.140">
    <property type="entry name" value="Metal-dependent hydrolases"/>
    <property type="match status" value="1"/>
</dbReference>
<dbReference type="InterPro" id="IPR011059">
    <property type="entry name" value="Metal-dep_hydrolase_composite"/>
</dbReference>
<proteinExistence type="predicted"/>
<keyword evidence="3" id="KW-1185">Reference proteome</keyword>
<name>A0ABT1S1J6_9FIRM</name>
<reference evidence="2 3" key="1">
    <citation type="submission" date="2022-06" db="EMBL/GenBank/DDBJ databases">
        <title>Isolation of gut microbiota from human fecal samples.</title>
        <authorList>
            <person name="Pamer E.G."/>
            <person name="Barat B."/>
            <person name="Waligurski E."/>
            <person name="Medina S."/>
            <person name="Paddock L."/>
            <person name="Mostad J."/>
        </authorList>
    </citation>
    <scope>NUCLEOTIDE SEQUENCE [LARGE SCALE GENOMIC DNA]</scope>
    <source>
        <strain evidence="2 3">DFI.9.73</strain>
    </source>
</reference>
<dbReference type="Pfam" id="PF07969">
    <property type="entry name" value="Amidohydro_3"/>
    <property type="match status" value="1"/>
</dbReference>
<dbReference type="PANTHER" id="PTHR22642">
    <property type="entry name" value="IMIDAZOLONEPROPIONASE"/>
    <property type="match status" value="1"/>
</dbReference>
<dbReference type="SUPFAM" id="SSF51338">
    <property type="entry name" value="Composite domain of metallo-dependent hydrolases"/>
    <property type="match status" value="1"/>
</dbReference>
<dbReference type="SUPFAM" id="SSF51556">
    <property type="entry name" value="Metallo-dependent hydrolases"/>
    <property type="match status" value="1"/>
</dbReference>